<keyword evidence="10" id="KW-0406">Ion transport</keyword>
<keyword evidence="6 15" id="KW-0812">Transmembrane</keyword>
<dbReference type="Gene3D" id="3.40.50.80">
    <property type="entry name" value="Nucleotide-binding domain of ferredoxin-NADP reductase (FNR) module"/>
    <property type="match status" value="1"/>
</dbReference>
<organism evidence="18 19">
    <name type="scientific">Kwoniella shivajii</name>
    <dbReference type="NCBI Taxonomy" id="564305"/>
    <lineage>
        <taxon>Eukaryota</taxon>
        <taxon>Fungi</taxon>
        <taxon>Dikarya</taxon>
        <taxon>Basidiomycota</taxon>
        <taxon>Agaricomycotina</taxon>
        <taxon>Tremellomycetes</taxon>
        <taxon>Tremellales</taxon>
        <taxon>Cryptococcaceae</taxon>
        <taxon>Kwoniella</taxon>
    </lineage>
</organism>
<evidence type="ECO:0000259" key="17">
    <source>
        <dbReference type="PROSITE" id="PS51384"/>
    </source>
</evidence>
<keyword evidence="19" id="KW-1185">Reference proteome</keyword>
<dbReference type="Pfam" id="PF01794">
    <property type="entry name" value="Ferric_reduct"/>
    <property type="match status" value="1"/>
</dbReference>
<dbReference type="InterPro" id="IPR013112">
    <property type="entry name" value="FAD-bd_8"/>
</dbReference>
<dbReference type="CDD" id="cd06186">
    <property type="entry name" value="NOX_Duox_like_FAD_NADP"/>
    <property type="match status" value="1"/>
</dbReference>
<feature type="transmembrane region" description="Helical" evidence="15">
    <location>
        <begin position="163"/>
        <end position="182"/>
    </location>
</feature>
<evidence type="ECO:0000256" key="7">
    <source>
        <dbReference type="ARBA" id="ARBA00022982"/>
    </source>
</evidence>
<feature type="compositionally biased region" description="Polar residues" evidence="14">
    <location>
        <begin position="668"/>
        <end position="682"/>
    </location>
</feature>
<dbReference type="Pfam" id="PF08030">
    <property type="entry name" value="NAD_binding_6"/>
    <property type="match status" value="1"/>
</dbReference>
<dbReference type="EMBL" id="CP141887">
    <property type="protein sequence ID" value="WRT68183.1"/>
    <property type="molecule type" value="Genomic_DNA"/>
</dbReference>
<dbReference type="SUPFAM" id="SSF63380">
    <property type="entry name" value="Riboflavin synthase domain-like"/>
    <property type="match status" value="1"/>
</dbReference>
<evidence type="ECO:0000256" key="4">
    <source>
        <dbReference type="ARBA" id="ARBA00022448"/>
    </source>
</evidence>
<feature type="signal peptide" evidence="16">
    <location>
        <begin position="1"/>
        <end position="21"/>
    </location>
</feature>
<comment type="catalytic activity">
    <reaction evidence="13">
        <text>2 a Fe(II)-siderophore + NADP(+) + H(+) = 2 a Fe(III)-siderophore + NADPH</text>
        <dbReference type="Rhea" id="RHEA:28795"/>
        <dbReference type="Rhea" id="RHEA-COMP:11342"/>
        <dbReference type="Rhea" id="RHEA-COMP:11344"/>
        <dbReference type="ChEBI" id="CHEBI:15378"/>
        <dbReference type="ChEBI" id="CHEBI:29033"/>
        <dbReference type="ChEBI" id="CHEBI:29034"/>
        <dbReference type="ChEBI" id="CHEBI:57783"/>
        <dbReference type="ChEBI" id="CHEBI:58349"/>
        <dbReference type="EC" id="1.16.1.9"/>
    </reaction>
</comment>
<gene>
    <name evidence="18" type="ORF">IL334_005158</name>
</gene>
<comment type="subcellular location">
    <subcellularLocation>
        <location evidence="1">Cell membrane</location>
        <topology evidence="1">Multi-pass membrane protein</topology>
    </subcellularLocation>
</comment>
<dbReference type="GeneID" id="87957289"/>
<keyword evidence="7" id="KW-0249">Electron transport</keyword>
<feature type="region of interest" description="Disordered" evidence="14">
    <location>
        <begin position="642"/>
        <end position="702"/>
    </location>
</feature>
<dbReference type="Pfam" id="PF08022">
    <property type="entry name" value="FAD_binding_8"/>
    <property type="match status" value="1"/>
</dbReference>
<evidence type="ECO:0000256" key="16">
    <source>
        <dbReference type="SAM" id="SignalP"/>
    </source>
</evidence>
<evidence type="ECO:0000256" key="2">
    <source>
        <dbReference type="ARBA" id="ARBA00006278"/>
    </source>
</evidence>
<protein>
    <recommendedName>
        <fullName evidence="3">ferric-chelate reductase (NADPH)</fullName>
        <ecNumber evidence="3">1.16.1.9</ecNumber>
    </recommendedName>
</protein>
<keyword evidence="16" id="KW-0732">Signal</keyword>
<feature type="transmembrane region" description="Helical" evidence="15">
    <location>
        <begin position="286"/>
        <end position="305"/>
    </location>
</feature>
<reference evidence="18 19" key="1">
    <citation type="submission" date="2024-01" db="EMBL/GenBank/DDBJ databases">
        <title>Comparative genomics of Cryptococcus and Kwoniella reveals pathogenesis evolution and contrasting modes of karyotype evolution via chromosome fusion or intercentromeric recombination.</title>
        <authorList>
            <person name="Coelho M.A."/>
            <person name="David-Palma M."/>
            <person name="Shea T."/>
            <person name="Bowers K."/>
            <person name="McGinley-Smith S."/>
            <person name="Mohammad A.W."/>
            <person name="Gnirke A."/>
            <person name="Yurkov A.M."/>
            <person name="Nowrousian M."/>
            <person name="Sun S."/>
            <person name="Cuomo C.A."/>
            <person name="Heitman J."/>
        </authorList>
    </citation>
    <scope>NUCLEOTIDE SEQUENCE [LARGE SCALE GENOMIC DNA]</scope>
    <source>
        <strain evidence="18">CBS 11374</strain>
    </source>
</reference>
<keyword evidence="8 15" id="KW-1133">Transmembrane helix</keyword>
<evidence type="ECO:0000256" key="3">
    <source>
        <dbReference type="ARBA" id="ARBA00012668"/>
    </source>
</evidence>
<evidence type="ECO:0000256" key="6">
    <source>
        <dbReference type="ARBA" id="ARBA00022692"/>
    </source>
</evidence>
<evidence type="ECO:0000256" key="15">
    <source>
        <dbReference type="SAM" id="Phobius"/>
    </source>
</evidence>
<keyword evidence="4" id="KW-0813">Transport</keyword>
<dbReference type="InterPro" id="IPR039261">
    <property type="entry name" value="FNR_nucleotide-bd"/>
</dbReference>
<evidence type="ECO:0000256" key="13">
    <source>
        <dbReference type="ARBA" id="ARBA00048483"/>
    </source>
</evidence>
<dbReference type="PANTHER" id="PTHR32361">
    <property type="entry name" value="FERRIC/CUPRIC REDUCTASE TRANSMEMBRANE COMPONENT"/>
    <property type="match status" value="1"/>
</dbReference>
<evidence type="ECO:0000313" key="19">
    <source>
        <dbReference type="Proteomes" id="UP001329825"/>
    </source>
</evidence>
<evidence type="ECO:0000256" key="8">
    <source>
        <dbReference type="ARBA" id="ARBA00022989"/>
    </source>
</evidence>
<proteinExistence type="inferred from homology"/>
<evidence type="ECO:0000256" key="12">
    <source>
        <dbReference type="ARBA" id="ARBA00023180"/>
    </source>
</evidence>
<sequence>MIFHTILSIVSLSLLISPSYAANLDLSVHIPSYDCVYGCYNALSVVTFKDIKSKKAAIADQCNSTMFGTSLVLCSETYCQSQQQEAGWDYMTTTCKKSKVKLPAYTTLLGQINRSEVVDVDTIEQQKKTFNGTILVDQHSFNIGYRTLVADASNRIYSHSFGWTVYLFMGVAVMIGLINRLISLYVHRYVTSSPEATSPPATTSRRSALSKVYTLWRRHVTTPALFGYKHSQPWGWVSIPTRLQGILIFAYIAVNIIFMLVGYDVFEENLDSPGDIQTQICDLGQYRTGVMCIYNLPLLWMLAGRNDVILWLTGWSYASLNLWHRWIARLAVLQAFIHGVMYTIMKRDDLYERFFHRMYWATGIFALICFCLMVVLSIKPIRTRWYELFLIVHIALALCSLVLLYFHLTHMKGAFNPYIWACAAVWCLDRVIRVLRVVVLTFKALSKRGKNTLAVMSNSDSGLIRLSITTSIRITPQPGQYYFLYHPFSVKPWENHPFTVASWEIADKSTTLHFLVAPQKGVTKRWRKRVSKKEDRTDNIRLLLEGPYGHANPIEAYEKVLLVAGGSGITSMLAYLHTLRHHIKDLSHVRTKEVTLVWVIKDMAYASDVLDHELKDFSNGSQILNGISFKVQLHVTRDRHASPRTLVGSQLSDNGSSQSLSSDETKTSPESSPATDTNGTFSEKQKGKEGSLNKSGVSFHSSRPEMKDLLNSAVLDLVGGERLAVSACGPAKLTDDMRKAVCGIYGSEEGKVDGNTVEYFEELFCW</sequence>
<dbReference type="EC" id="1.16.1.9" evidence="3"/>
<feature type="transmembrane region" description="Helical" evidence="15">
    <location>
        <begin position="357"/>
        <end position="376"/>
    </location>
</feature>
<comment type="similarity">
    <text evidence="2">Belongs to the ferric reductase (FRE) family.</text>
</comment>
<dbReference type="SUPFAM" id="SSF52343">
    <property type="entry name" value="Ferredoxin reductase-like, C-terminal NADP-linked domain"/>
    <property type="match status" value="1"/>
</dbReference>
<dbReference type="InterPro" id="IPR051410">
    <property type="entry name" value="Ferric/Cupric_Reductase"/>
</dbReference>
<feature type="transmembrane region" description="Helical" evidence="15">
    <location>
        <begin position="388"/>
        <end position="406"/>
    </location>
</feature>
<keyword evidence="5" id="KW-1003">Cell membrane</keyword>
<feature type="transmembrane region" description="Helical" evidence="15">
    <location>
        <begin position="246"/>
        <end position="266"/>
    </location>
</feature>
<evidence type="ECO:0000256" key="9">
    <source>
        <dbReference type="ARBA" id="ARBA00023002"/>
    </source>
</evidence>
<evidence type="ECO:0000256" key="5">
    <source>
        <dbReference type="ARBA" id="ARBA00022475"/>
    </source>
</evidence>
<feature type="compositionally biased region" description="Low complexity" evidence="14">
    <location>
        <begin position="648"/>
        <end position="662"/>
    </location>
</feature>
<evidence type="ECO:0000256" key="10">
    <source>
        <dbReference type="ARBA" id="ARBA00023065"/>
    </source>
</evidence>
<feature type="transmembrane region" description="Helical" evidence="15">
    <location>
        <begin position="326"/>
        <end position="345"/>
    </location>
</feature>
<feature type="domain" description="FAD-binding FR-type" evidence="17">
    <location>
        <begin position="424"/>
        <end position="554"/>
    </location>
</feature>
<dbReference type="PROSITE" id="PS51384">
    <property type="entry name" value="FAD_FR"/>
    <property type="match status" value="1"/>
</dbReference>
<dbReference type="InterPro" id="IPR013130">
    <property type="entry name" value="Fe3_Rdtase_TM_dom"/>
</dbReference>
<feature type="compositionally biased region" description="Polar residues" evidence="14">
    <location>
        <begin position="692"/>
        <end position="701"/>
    </location>
</feature>
<dbReference type="SFLD" id="SFLDS00052">
    <property type="entry name" value="Ferric_Reductase_Domain"/>
    <property type="match status" value="1"/>
</dbReference>
<keyword evidence="9" id="KW-0560">Oxidoreductase</keyword>
<accession>A0ABZ1D2D6</accession>
<evidence type="ECO:0000256" key="11">
    <source>
        <dbReference type="ARBA" id="ARBA00023136"/>
    </source>
</evidence>
<dbReference type="Proteomes" id="UP001329825">
    <property type="component" value="Chromosome 7"/>
</dbReference>
<dbReference type="InterPro" id="IPR017927">
    <property type="entry name" value="FAD-bd_FR_type"/>
</dbReference>
<feature type="chain" id="PRO_5045308942" description="ferric-chelate reductase (NADPH)" evidence="16">
    <location>
        <begin position="22"/>
        <end position="766"/>
    </location>
</feature>
<dbReference type="SFLD" id="SFLDG01168">
    <property type="entry name" value="Ferric_reductase_subgroup_(FRE"/>
    <property type="match status" value="1"/>
</dbReference>
<keyword evidence="12" id="KW-0325">Glycoprotein</keyword>
<dbReference type="RefSeq" id="XP_062792923.1">
    <property type="nucleotide sequence ID" value="XM_062936872.1"/>
</dbReference>
<keyword evidence="11 15" id="KW-0472">Membrane</keyword>
<dbReference type="PANTHER" id="PTHR32361:SF9">
    <property type="entry name" value="FERRIC REDUCTASE TRANSMEMBRANE COMPONENT 3-RELATED"/>
    <property type="match status" value="1"/>
</dbReference>
<name>A0ABZ1D2D6_9TREE</name>
<evidence type="ECO:0000313" key="18">
    <source>
        <dbReference type="EMBL" id="WRT68183.1"/>
    </source>
</evidence>
<evidence type="ECO:0000256" key="1">
    <source>
        <dbReference type="ARBA" id="ARBA00004651"/>
    </source>
</evidence>
<dbReference type="InterPro" id="IPR017938">
    <property type="entry name" value="Riboflavin_synthase-like_b-brl"/>
</dbReference>
<dbReference type="InterPro" id="IPR013121">
    <property type="entry name" value="Fe_red_NAD-bd_6"/>
</dbReference>
<evidence type="ECO:0000256" key="14">
    <source>
        <dbReference type="SAM" id="MobiDB-lite"/>
    </source>
</evidence>